<evidence type="ECO:0000259" key="12">
    <source>
        <dbReference type="Pfam" id="PF00122"/>
    </source>
</evidence>
<dbReference type="EC" id="7.2.2.21" evidence="9"/>
<dbReference type="Gene3D" id="3.40.50.1000">
    <property type="entry name" value="HAD superfamily/HAD-like"/>
    <property type="match status" value="1"/>
</dbReference>
<dbReference type="GO" id="GO:0005886">
    <property type="term" value="C:plasma membrane"/>
    <property type="evidence" value="ECO:0007669"/>
    <property type="project" value="UniProtKB-SubCell"/>
</dbReference>
<dbReference type="PRINTS" id="PR00119">
    <property type="entry name" value="CATATPASE"/>
</dbReference>
<sequence>MTPNIEIRSRIPGRIRFWVPALYRRQDYKNKIEFYLRREPGVKKVSANPNTGRVLVLFYPGVEEGRLALKILSSKWQEPVQKISEEDEIQGLPVAETILSGSTLAALTLKQVLAGKSPLTTDYAVLYLSSAVSMIAGYPILKKGVSQAVKKGGINYELVMGAATFITLVLRESLWGLAVVFLLNLSTVIQEIAVRRAEKLYRVFPEKQMPYLKTDIMPGDTFTAGTGDMIIADGRVVKGEAVVDESILTGEYMPRFKNEQQHVLAGTRVMSGEIKVMAERSGRDTRMGELLSMHDNYLDAKTAYGEKGERLAEKITPFALVTSGVVFAFSRDFLRVLAMLLSASPRACTLAGTLPVKLGVARAAREGIIVKRPASLEKLADIDVVFFDKTGTLTEASPVVSRVLPMRGYSADFVVKTAASLETGSVHPLASAILKEARIRNITPVPPSVSREVAGNGIKGFIDGQKIIVGSHDFMVVEGVDISDSLPKARRIQHYGESEVYVAKEGRLIGLIGIRDTLKSAVSEMIHRLYKRGIARVGIISGDSSQAVKRIAESCGIDLIESSLSPEEKAEIIKSYKRQGHKVAVIGDGINDIPAMAASDASICFGRGLLRVEDFADIAILNNDMENIPKSIIISRKMQHVATRNLAMAAGANIAGIALSALKIIDPFFAAVYYNLNSLAVLINSMGVLNMKI</sequence>
<dbReference type="AlphaFoldDB" id="A0A3G2R1Y2"/>
<dbReference type="SUPFAM" id="SSF81665">
    <property type="entry name" value="Calcium ATPase, transmembrane domain M"/>
    <property type="match status" value="1"/>
</dbReference>
<keyword evidence="3" id="KW-0104">Cadmium</keyword>
<dbReference type="Pfam" id="PF00122">
    <property type="entry name" value="E1-E2_ATPase"/>
    <property type="match status" value="1"/>
</dbReference>
<keyword evidence="11" id="KW-0067">ATP-binding</keyword>
<dbReference type="PROSITE" id="PS00154">
    <property type="entry name" value="ATPASE_E1_E2"/>
    <property type="match status" value="1"/>
</dbReference>
<dbReference type="SUPFAM" id="SSF56784">
    <property type="entry name" value="HAD-like"/>
    <property type="match status" value="1"/>
</dbReference>
<feature type="domain" description="P-type ATPase A" evidence="12">
    <location>
        <begin position="214"/>
        <end position="292"/>
    </location>
</feature>
<dbReference type="NCBIfam" id="TIGR01494">
    <property type="entry name" value="ATPase_P-type"/>
    <property type="match status" value="1"/>
</dbReference>
<dbReference type="GO" id="GO:0046872">
    <property type="term" value="F:metal ion binding"/>
    <property type="evidence" value="ECO:0007669"/>
    <property type="project" value="UniProtKB-KW"/>
</dbReference>
<evidence type="ECO:0000256" key="6">
    <source>
        <dbReference type="ARBA" id="ARBA00022967"/>
    </source>
</evidence>
<dbReference type="InterPro" id="IPR051014">
    <property type="entry name" value="Cation_Transport_ATPase_IB"/>
</dbReference>
<dbReference type="SFLD" id="SFLDF00027">
    <property type="entry name" value="p-type_atpase"/>
    <property type="match status" value="1"/>
</dbReference>
<dbReference type="InterPro" id="IPR044492">
    <property type="entry name" value="P_typ_ATPase_HD_dom"/>
</dbReference>
<dbReference type="InterPro" id="IPR008250">
    <property type="entry name" value="ATPase_P-typ_transduc_dom_A_sf"/>
</dbReference>
<comment type="similarity">
    <text evidence="2 11">Belongs to the cation transport ATPase (P-type) (TC 3.A.3) family. Type IB subfamily.</text>
</comment>
<evidence type="ECO:0000256" key="2">
    <source>
        <dbReference type="ARBA" id="ARBA00006024"/>
    </source>
</evidence>
<keyword evidence="8" id="KW-0472">Membrane</keyword>
<dbReference type="GO" id="GO:0005524">
    <property type="term" value="F:ATP binding"/>
    <property type="evidence" value="ECO:0007669"/>
    <property type="project" value="UniProtKB-UniRule"/>
</dbReference>
<dbReference type="NCBIfam" id="TIGR01525">
    <property type="entry name" value="ATPase-IB_hvy"/>
    <property type="match status" value="1"/>
</dbReference>
<dbReference type="SFLD" id="SFLDG00002">
    <property type="entry name" value="C1.7:_P-type_atpase_like"/>
    <property type="match status" value="1"/>
</dbReference>
<dbReference type="InterPro" id="IPR023299">
    <property type="entry name" value="ATPase_P-typ_cyto_dom_N"/>
</dbReference>
<keyword evidence="4" id="KW-0812">Transmembrane</keyword>
<comment type="catalytic activity">
    <reaction evidence="10">
        <text>Cd(2+)(in) + ATP + H2O = Cd(2+)(out) + ADP + phosphate + H(+)</text>
        <dbReference type="Rhea" id="RHEA:12132"/>
        <dbReference type="ChEBI" id="CHEBI:15377"/>
        <dbReference type="ChEBI" id="CHEBI:15378"/>
        <dbReference type="ChEBI" id="CHEBI:30616"/>
        <dbReference type="ChEBI" id="CHEBI:43474"/>
        <dbReference type="ChEBI" id="CHEBI:48775"/>
        <dbReference type="ChEBI" id="CHEBI:456216"/>
        <dbReference type="EC" id="7.2.2.21"/>
    </reaction>
</comment>
<evidence type="ECO:0000256" key="1">
    <source>
        <dbReference type="ARBA" id="ARBA00004141"/>
    </source>
</evidence>
<dbReference type="RefSeq" id="WP_122013799.1">
    <property type="nucleotide sequence ID" value="NZ_CP033169.1"/>
</dbReference>
<dbReference type="InterPro" id="IPR018303">
    <property type="entry name" value="ATPase_P-typ_P_site"/>
</dbReference>
<keyword evidence="5 11" id="KW-0479">Metal-binding</keyword>
<evidence type="ECO:0000256" key="9">
    <source>
        <dbReference type="ARBA" id="ARBA00039103"/>
    </source>
</evidence>
<dbReference type="SUPFAM" id="SSF81653">
    <property type="entry name" value="Calcium ATPase, transduction domain A"/>
    <property type="match status" value="1"/>
</dbReference>
<dbReference type="InterPro" id="IPR036412">
    <property type="entry name" value="HAD-like_sf"/>
</dbReference>
<evidence type="ECO:0000256" key="8">
    <source>
        <dbReference type="ARBA" id="ARBA00023136"/>
    </source>
</evidence>
<reference evidence="13 14" key="1">
    <citation type="submission" date="2018-10" db="EMBL/GenBank/DDBJ databases">
        <authorList>
            <person name="Zhang X."/>
        </authorList>
    </citation>
    <scope>NUCLEOTIDE SEQUENCE [LARGE SCALE GENOMIC DNA]</scope>
    <source>
        <strain evidence="13 14">SK-G1</strain>
    </source>
</reference>
<comment type="subcellular location">
    <subcellularLocation>
        <location evidence="11">Cell membrane</location>
    </subcellularLocation>
    <subcellularLocation>
        <location evidence="1">Membrane</location>
        <topology evidence="1">Multi-pass membrane protein</topology>
    </subcellularLocation>
</comment>
<evidence type="ECO:0000256" key="5">
    <source>
        <dbReference type="ARBA" id="ARBA00022723"/>
    </source>
</evidence>
<keyword evidence="11" id="KW-0547">Nucleotide-binding</keyword>
<evidence type="ECO:0000256" key="3">
    <source>
        <dbReference type="ARBA" id="ARBA00022539"/>
    </source>
</evidence>
<evidence type="ECO:0000313" key="14">
    <source>
        <dbReference type="Proteomes" id="UP000280960"/>
    </source>
</evidence>
<dbReference type="SFLD" id="SFLDS00003">
    <property type="entry name" value="Haloacid_Dehalogenase"/>
    <property type="match status" value="1"/>
</dbReference>
<protein>
    <recommendedName>
        <fullName evidence="9">Cd(2+)-exporting ATPase</fullName>
        <ecNumber evidence="9">7.2.2.21</ecNumber>
    </recommendedName>
</protein>
<keyword evidence="11" id="KW-1003">Cell membrane</keyword>
<dbReference type="Proteomes" id="UP000280960">
    <property type="component" value="Chromosome"/>
</dbReference>
<dbReference type="Pfam" id="PF00702">
    <property type="entry name" value="Hydrolase"/>
    <property type="match status" value="1"/>
</dbReference>
<keyword evidence="7" id="KW-1133">Transmembrane helix</keyword>
<dbReference type="PANTHER" id="PTHR48085:SF5">
    <property type="entry name" value="CADMIUM_ZINC-TRANSPORTING ATPASE HMA4-RELATED"/>
    <property type="match status" value="1"/>
</dbReference>
<proteinExistence type="inferred from homology"/>
<dbReference type="InterPro" id="IPR001757">
    <property type="entry name" value="P_typ_ATPase"/>
</dbReference>
<name>A0A3G2R1Y2_9FIRM</name>
<dbReference type="InterPro" id="IPR059000">
    <property type="entry name" value="ATPase_P-type_domA"/>
</dbReference>
<dbReference type="Gene3D" id="2.70.150.10">
    <property type="entry name" value="Calcium-transporting ATPase, cytoplasmic transduction domain A"/>
    <property type="match status" value="1"/>
</dbReference>
<dbReference type="KEGG" id="bacg:D2962_00630"/>
<dbReference type="PANTHER" id="PTHR48085">
    <property type="entry name" value="CADMIUM/ZINC-TRANSPORTING ATPASE HMA2-RELATED"/>
    <property type="match status" value="1"/>
</dbReference>
<evidence type="ECO:0000313" key="13">
    <source>
        <dbReference type="EMBL" id="AYO29305.1"/>
    </source>
</evidence>
<organism evidence="13 14">
    <name type="scientific">Biomaibacter acetigenes</name>
    <dbReference type="NCBI Taxonomy" id="2316383"/>
    <lineage>
        <taxon>Bacteria</taxon>
        <taxon>Bacillati</taxon>
        <taxon>Bacillota</taxon>
        <taxon>Clostridia</taxon>
        <taxon>Thermosediminibacterales</taxon>
        <taxon>Tepidanaerobacteraceae</taxon>
        <taxon>Biomaibacter</taxon>
    </lineage>
</organism>
<dbReference type="InterPro" id="IPR023214">
    <property type="entry name" value="HAD_sf"/>
</dbReference>
<dbReference type="EMBL" id="CP033169">
    <property type="protein sequence ID" value="AYO29305.1"/>
    <property type="molecule type" value="Genomic_DNA"/>
</dbReference>
<keyword evidence="6" id="KW-1278">Translocase</keyword>
<evidence type="ECO:0000256" key="11">
    <source>
        <dbReference type="RuleBase" id="RU362081"/>
    </source>
</evidence>
<gene>
    <name evidence="13" type="ORF">D2962_00630</name>
</gene>
<dbReference type="Pfam" id="PF19991">
    <property type="entry name" value="HMA_2"/>
    <property type="match status" value="1"/>
</dbReference>
<keyword evidence="14" id="KW-1185">Reference proteome</keyword>
<dbReference type="Gene3D" id="3.40.1110.10">
    <property type="entry name" value="Calcium-transporting ATPase, cytoplasmic domain N"/>
    <property type="match status" value="1"/>
</dbReference>
<evidence type="ECO:0000256" key="10">
    <source>
        <dbReference type="ARBA" id="ARBA00049338"/>
    </source>
</evidence>
<evidence type="ECO:0000256" key="7">
    <source>
        <dbReference type="ARBA" id="ARBA00022989"/>
    </source>
</evidence>
<accession>A0A3G2R1Y2</accession>
<dbReference type="InterPro" id="IPR023298">
    <property type="entry name" value="ATPase_P-typ_TM_dom_sf"/>
</dbReference>
<dbReference type="GO" id="GO:0008551">
    <property type="term" value="F:P-type cadmium transporter activity"/>
    <property type="evidence" value="ECO:0007669"/>
    <property type="project" value="UniProtKB-EC"/>
</dbReference>
<evidence type="ECO:0000256" key="4">
    <source>
        <dbReference type="ARBA" id="ARBA00022692"/>
    </source>
</evidence>
<dbReference type="InterPro" id="IPR027256">
    <property type="entry name" value="P-typ_ATPase_IB"/>
</dbReference>
<dbReference type="GO" id="GO:0016887">
    <property type="term" value="F:ATP hydrolysis activity"/>
    <property type="evidence" value="ECO:0007669"/>
    <property type="project" value="InterPro"/>
</dbReference>